<dbReference type="InterPro" id="IPR058942">
    <property type="entry name" value="AT3G52170-like"/>
</dbReference>
<dbReference type="InterPro" id="IPR058941">
    <property type="entry name" value="HTH_AT3G52170-like"/>
</dbReference>
<dbReference type="PANTHER" id="PTHR34568">
    <property type="entry name" value="RRM DOMAIN-CONTAINING PROTEIN"/>
    <property type="match status" value="1"/>
</dbReference>
<proteinExistence type="predicted"/>
<dbReference type="Proteomes" id="UP001412067">
    <property type="component" value="Unassembled WGS sequence"/>
</dbReference>
<reference evidence="2 3" key="1">
    <citation type="journal article" date="2022" name="Nat. Plants">
        <title>Genomes of leafy and leafless Platanthera orchids illuminate the evolution of mycoheterotrophy.</title>
        <authorList>
            <person name="Li M.H."/>
            <person name="Liu K.W."/>
            <person name="Li Z."/>
            <person name="Lu H.C."/>
            <person name="Ye Q.L."/>
            <person name="Zhang D."/>
            <person name="Wang J.Y."/>
            <person name="Li Y.F."/>
            <person name="Zhong Z.M."/>
            <person name="Liu X."/>
            <person name="Yu X."/>
            <person name="Liu D.K."/>
            <person name="Tu X.D."/>
            <person name="Liu B."/>
            <person name="Hao Y."/>
            <person name="Liao X.Y."/>
            <person name="Jiang Y.T."/>
            <person name="Sun W.H."/>
            <person name="Chen J."/>
            <person name="Chen Y.Q."/>
            <person name="Ai Y."/>
            <person name="Zhai J.W."/>
            <person name="Wu S.S."/>
            <person name="Zhou Z."/>
            <person name="Hsiao Y.Y."/>
            <person name="Wu W.L."/>
            <person name="Chen Y.Y."/>
            <person name="Lin Y.F."/>
            <person name="Hsu J.L."/>
            <person name="Li C.Y."/>
            <person name="Wang Z.W."/>
            <person name="Zhao X."/>
            <person name="Zhong W.Y."/>
            <person name="Ma X.K."/>
            <person name="Ma L."/>
            <person name="Huang J."/>
            <person name="Chen G.Z."/>
            <person name="Huang M.Z."/>
            <person name="Huang L."/>
            <person name="Peng D.H."/>
            <person name="Luo Y.B."/>
            <person name="Zou S.Q."/>
            <person name="Chen S.P."/>
            <person name="Lan S."/>
            <person name="Tsai W.C."/>
            <person name="Van de Peer Y."/>
            <person name="Liu Z.J."/>
        </authorList>
    </citation>
    <scope>NUCLEOTIDE SEQUENCE [LARGE SCALE GENOMIC DNA]</scope>
    <source>
        <strain evidence="2">Lor288</strain>
    </source>
</reference>
<gene>
    <name evidence="2" type="ORF">KSP40_PGU012983</name>
</gene>
<dbReference type="PANTHER" id="PTHR34568:SF1">
    <property type="entry name" value="DNA BINDING PROTEIN"/>
    <property type="match status" value="1"/>
</dbReference>
<name>A0ABR2MBD7_9ASPA</name>
<organism evidence="2 3">
    <name type="scientific">Platanthera guangdongensis</name>
    <dbReference type="NCBI Taxonomy" id="2320717"/>
    <lineage>
        <taxon>Eukaryota</taxon>
        <taxon>Viridiplantae</taxon>
        <taxon>Streptophyta</taxon>
        <taxon>Embryophyta</taxon>
        <taxon>Tracheophyta</taxon>
        <taxon>Spermatophyta</taxon>
        <taxon>Magnoliopsida</taxon>
        <taxon>Liliopsida</taxon>
        <taxon>Asparagales</taxon>
        <taxon>Orchidaceae</taxon>
        <taxon>Orchidoideae</taxon>
        <taxon>Orchideae</taxon>
        <taxon>Orchidinae</taxon>
        <taxon>Platanthera</taxon>
    </lineage>
</organism>
<protein>
    <recommendedName>
        <fullName evidence="1">AT3G52170-like helix-turn-helix domain-containing protein</fullName>
    </recommendedName>
</protein>
<feature type="domain" description="AT3G52170-like helix-turn-helix" evidence="1">
    <location>
        <begin position="19"/>
        <end position="62"/>
    </location>
</feature>
<dbReference type="Pfam" id="PF25896">
    <property type="entry name" value="HTH_AT3G52170"/>
    <property type="match status" value="1"/>
</dbReference>
<evidence type="ECO:0000259" key="1">
    <source>
        <dbReference type="Pfam" id="PF25896"/>
    </source>
</evidence>
<evidence type="ECO:0000313" key="2">
    <source>
        <dbReference type="EMBL" id="KAK8961241.1"/>
    </source>
</evidence>
<sequence length="314" mass="35002">MRTEIANYANSHWPERSWKAASRSCEQKYRSSNNGKFPSLNLTHKELHGSFYNVREIVRDIIQENKVLGPGNPSSQLLNLEYYSDEEEDKGLFLDVQGNISVSTVVNGKDQILHEVVSSMEDADDQSKFCPKHDKDGVFPLVAHTFGQDSSSEAPVLLVSNTSEIFEFGQKAHLMAEPYQDGVAIEKSDLESVGLNSINSTFRMYEISIIVNNGAIPLIPFDKEYIGSDAQHGDIALFSENNVDVAESRSVDNLDLQAISLCVPGPAENDVLLSSELYLILLCQMETAQLSELFLLECFKIFTCSNDEEDEVNC</sequence>
<keyword evidence="3" id="KW-1185">Reference proteome</keyword>
<dbReference type="EMBL" id="JBBWWR010000010">
    <property type="protein sequence ID" value="KAK8961241.1"/>
    <property type="molecule type" value="Genomic_DNA"/>
</dbReference>
<comment type="caution">
    <text evidence="2">The sequence shown here is derived from an EMBL/GenBank/DDBJ whole genome shotgun (WGS) entry which is preliminary data.</text>
</comment>
<accession>A0ABR2MBD7</accession>
<evidence type="ECO:0000313" key="3">
    <source>
        <dbReference type="Proteomes" id="UP001412067"/>
    </source>
</evidence>